<organism evidence="3 4">
    <name type="scientific">Ladona fulva</name>
    <name type="common">Scarce chaser dragonfly</name>
    <name type="synonym">Libellula fulva</name>
    <dbReference type="NCBI Taxonomy" id="123851"/>
    <lineage>
        <taxon>Eukaryota</taxon>
        <taxon>Metazoa</taxon>
        <taxon>Ecdysozoa</taxon>
        <taxon>Arthropoda</taxon>
        <taxon>Hexapoda</taxon>
        <taxon>Insecta</taxon>
        <taxon>Pterygota</taxon>
        <taxon>Palaeoptera</taxon>
        <taxon>Odonata</taxon>
        <taxon>Epiprocta</taxon>
        <taxon>Anisoptera</taxon>
        <taxon>Libelluloidea</taxon>
        <taxon>Libellulidae</taxon>
        <taxon>Ladona</taxon>
    </lineage>
</organism>
<name>A0A8K0KD25_LADFU</name>
<feature type="domain" description="PLOD1-3-like GT" evidence="2">
    <location>
        <begin position="56"/>
        <end position="231"/>
    </location>
</feature>
<reference evidence="3" key="2">
    <citation type="submission" date="2017-10" db="EMBL/GenBank/DDBJ databases">
        <title>Ladona fulva Genome sequencing and assembly.</title>
        <authorList>
            <person name="Murali S."/>
            <person name="Richards S."/>
            <person name="Bandaranaike D."/>
            <person name="Bellair M."/>
            <person name="Blankenburg K."/>
            <person name="Chao H."/>
            <person name="Dinh H."/>
            <person name="Doddapaneni H."/>
            <person name="Dugan-Rocha S."/>
            <person name="Elkadiri S."/>
            <person name="Gnanaolivu R."/>
            <person name="Hernandez B."/>
            <person name="Skinner E."/>
            <person name="Javaid M."/>
            <person name="Lee S."/>
            <person name="Li M."/>
            <person name="Ming W."/>
            <person name="Munidasa M."/>
            <person name="Muniz J."/>
            <person name="Nguyen L."/>
            <person name="Hughes D."/>
            <person name="Osuji N."/>
            <person name="Pu L.-L."/>
            <person name="Puazo M."/>
            <person name="Qu C."/>
            <person name="Quiroz J."/>
            <person name="Raj R."/>
            <person name="Weissenberger G."/>
            <person name="Xin Y."/>
            <person name="Zou X."/>
            <person name="Han Y."/>
            <person name="Worley K."/>
            <person name="Muzny D."/>
            <person name="Gibbs R."/>
        </authorList>
    </citation>
    <scope>NUCLEOTIDE SEQUENCE</scope>
    <source>
        <strain evidence="3">Sampled in the wild</strain>
    </source>
</reference>
<dbReference type="GO" id="GO:0008475">
    <property type="term" value="F:procollagen-lysine 5-dioxygenase activity"/>
    <property type="evidence" value="ECO:0007669"/>
    <property type="project" value="TreeGrafter"/>
</dbReference>
<dbReference type="InterPro" id="IPR057589">
    <property type="entry name" value="GT_PLOD"/>
</dbReference>
<dbReference type="InterPro" id="IPR050757">
    <property type="entry name" value="Collagen_mod_GT25"/>
</dbReference>
<keyword evidence="4" id="KW-1185">Reference proteome</keyword>
<evidence type="ECO:0000259" key="2">
    <source>
        <dbReference type="Pfam" id="PF25342"/>
    </source>
</evidence>
<gene>
    <name evidence="3" type="ORF">J437_LFUL011771</name>
</gene>
<accession>A0A8K0KD25</accession>
<evidence type="ECO:0000313" key="4">
    <source>
        <dbReference type="Proteomes" id="UP000792457"/>
    </source>
</evidence>
<comment type="caution">
    <text evidence="3">The sequence shown here is derived from an EMBL/GenBank/DDBJ whole genome shotgun (WGS) entry which is preliminary data.</text>
</comment>
<proteinExistence type="predicted"/>
<reference evidence="3" key="1">
    <citation type="submission" date="2013-04" db="EMBL/GenBank/DDBJ databases">
        <authorList>
            <person name="Qu J."/>
            <person name="Murali S.C."/>
            <person name="Bandaranaike D."/>
            <person name="Bellair M."/>
            <person name="Blankenburg K."/>
            <person name="Chao H."/>
            <person name="Dinh H."/>
            <person name="Doddapaneni H."/>
            <person name="Downs B."/>
            <person name="Dugan-Rocha S."/>
            <person name="Elkadiri S."/>
            <person name="Gnanaolivu R.D."/>
            <person name="Hernandez B."/>
            <person name="Javaid M."/>
            <person name="Jayaseelan J.C."/>
            <person name="Lee S."/>
            <person name="Li M."/>
            <person name="Ming W."/>
            <person name="Munidasa M."/>
            <person name="Muniz J."/>
            <person name="Nguyen L."/>
            <person name="Ongeri F."/>
            <person name="Osuji N."/>
            <person name="Pu L.-L."/>
            <person name="Puazo M."/>
            <person name="Qu C."/>
            <person name="Quiroz J."/>
            <person name="Raj R."/>
            <person name="Weissenberger G."/>
            <person name="Xin Y."/>
            <person name="Zou X."/>
            <person name="Han Y."/>
            <person name="Richards S."/>
            <person name="Worley K."/>
            <person name="Muzny D."/>
            <person name="Gibbs R."/>
        </authorList>
    </citation>
    <scope>NUCLEOTIDE SEQUENCE</scope>
    <source>
        <strain evidence="3">Sampled in the wild</strain>
    </source>
</reference>
<sequence>MGRKEIIRPRESPVVVCVSECFVSYEMMWLRVALMLFLLYFATLFNGASLKDRKSKKDFLLLTVASNETEGYQRFIRSAKVYNVPVKVLGMGQKWLGGDMKSAGGGYKINLLLKELNKYKDQKDKIIVFTDSYDVILTSGPDKIIEQFENFGARLLFSAERSCWPDESLADQYPTISRGKRFLCSGGFIGYADDLYAIVSSSPIKDSEDDQLFYTKIFLDTKLREKHKIQFKGKEAYLQNTAYGTVPLVIHGNGPSKPVFNTLGNYLANAWNPQDGCVACWEDVLSPLSEMKEEYHAKDVKHFIEELGEKYLSVKEIKPEDKVKEWHARNLAINHCLTTKCDYFFNVDAVAHLDNPSTLPLLIEQNRTIVGPMLTRPQKAWSNFWGALTAEGFYARSMDYMEIVRNERNGKNTK</sequence>
<keyword evidence="1" id="KW-1133">Transmembrane helix</keyword>
<dbReference type="OrthoDB" id="69177at2759"/>
<evidence type="ECO:0000313" key="3">
    <source>
        <dbReference type="EMBL" id="KAG8231866.1"/>
    </source>
</evidence>
<dbReference type="Proteomes" id="UP000792457">
    <property type="component" value="Unassembled WGS sequence"/>
</dbReference>
<dbReference type="GO" id="GO:0005783">
    <property type="term" value="C:endoplasmic reticulum"/>
    <property type="evidence" value="ECO:0007669"/>
    <property type="project" value="TreeGrafter"/>
</dbReference>
<feature type="transmembrane region" description="Helical" evidence="1">
    <location>
        <begin position="28"/>
        <end position="48"/>
    </location>
</feature>
<dbReference type="PANTHER" id="PTHR10730:SF45">
    <property type="entry name" value="PROCOLLAGEN-LYSINE,2-OXOGLUTARATE 5-DIOXYGENASE"/>
    <property type="match status" value="1"/>
</dbReference>
<keyword evidence="1" id="KW-0472">Membrane</keyword>
<dbReference type="Pfam" id="PF25342">
    <property type="entry name" value="GT_PLOD"/>
    <property type="match status" value="1"/>
</dbReference>
<dbReference type="EMBL" id="KZ308580">
    <property type="protein sequence ID" value="KAG8231866.1"/>
    <property type="molecule type" value="Genomic_DNA"/>
</dbReference>
<dbReference type="AlphaFoldDB" id="A0A8K0KD25"/>
<dbReference type="PANTHER" id="PTHR10730">
    <property type="entry name" value="PROCOLLAGEN-LYSINE,2-OXOGLUTARATE 5-DIOXYGENASE/GLYCOSYLTRANSFERASE 25 FAMILY MEMBER"/>
    <property type="match status" value="1"/>
</dbReference>
<evidence type="ECO:0000256" key="1">
    <source>
        <dbReference type="SAM" id="Phobius"/>
    </source>
</evidence>
<protein>
    <recommendedName>
        <fullName evidence="2">PLOD1-3-like GT domain-containing protein</fullName>
    </recommendedName>
</protein>
<keyword evidence="1" id="KW-0812">Transmembrane</keyword>